<keyword evidence="3 4" id="KW-0597">Phosphoprotein</keyword>
<dbReference type="AlphaFoldDB" id="A0A7K3WVD3"/>
<dbReference type="SMART" id="SM00448">
    <property type="entry name" value="REC"/>
    <property type="match status" value="1"/>
</dbReference>
<feature type="modified residue" description="4-aspartylphosphate" evidence="4">
    <location>
        <position position="57"/>
    </location>
</feature>
<protein>
    <recommendedName>
        <fullName evidence="2">histidine kinase</fullName>
        <ecNumber evidence="2">2.7.13.3</ecNumber>
    </recommendedName>
</protein>
<dbReference type="Pfam" id="PF02518">
    <property type="entry name" value="HATPase_c"/>
    <property type="match status" value="1"/>
</dbReference>
<dbReference type="InterPro" id="IPR036890">
    <property type="entry name" value="HATPase_C_sf"/>
</dbReference>
<dbReference type="CDD" id="cd17569">
    <property type="entry name" value="REC_HupR-like"/>
    <property type="match status" value="1"/>
</dbReference>
<evidence type="ECO:0000256" key="3">
    <source>
        <dbReference type="ARBA" id="ARBA00022553"/>
    </source>
</evidence>
<accession>A0A7K3WVD3</accession>
<dbReference type="Gene3D" id="3.30.565.10">
    <property type="entry name" value="Histidine kinase-like ATPase, C-terminal domain"/>
    <property type="match status" value="1"/>
</dbReference>
<reference evidence="7 8" key="1">
    <citation type="submission" date="2020-02" db="EMBL/GenBank/DDBJ databases">
        <title>Out from the shadows clarifying the taxonomy of the family Cryomorphaceae and related taxa by utilizing the GTDB taxonomic framework.</title>
        <authorList>
            <person name="Bowman J.P."/>
        </authorList>
    </citation>
    <scope>NUCLEOTIDE SEQUENCE [LARGE SCALE GENOMIC DNA]</scope>
    <source>
        <strain evidence="7 8">QSSC 1-22</strain>
    </source>
</reference>
<dbReference type="GO" id="GO:0000155">
    <property type="term" value="F:phosphorelay sensor kinase activity"/>
    <property type="evidence" value="ECO:0007669"/>
    <property type="project" value="InterPro"/>
</dbReference>
<dbReference type="PANTHER" id="PTHR43547">
    <property type="entry name" value="TWO-COMPONENT HISTIDINE KINASE"/>
    <property type="match status" value="1"/>
</dbReference>
<keyword evidence="7" id="KW-0418">Kinase</keyword>
<dbReference type="InterPro" id="IPR001789">
    <property type="entry name" value="Sig_transdc_resp-reg_receiver"/>
</dbReference>
<dbReference type="Gene3D" id="3.40.50.2300">
    <property type="match status" value="1"/>
</dbReference>
<evidence type="ECO:0000256" key="2">
    <source>
        <dbReference type="ARBA" id="ARBA00012438"/>
    </source>
</evidence>
<dbReference type="Gene3D" id="1.10.287.130">
    <property type="match status" value="1"/>
</dbReference>
<organism evidence="7 8">
    <name type="scientific">Cryomorpha ignava</name>
    <dbReference type="NCBI Taxonomy" id="101383"/>
    <lineage>
        <taxon>Bacteria</taxon>
        <taxon>Pseudomonadati</taxon>
        <taxon>Bacteroidota</taxon>
        <taxon>Flavobacteriia</taxon>
        <taxon>Flavobacteriales</taxon>
        <taxon>Cryomorphaceae</taxon>
        <taxon>Cryomorpha</taxon>
    </lineage>
</organism>
<dbReference type="Proteomes" id="UP000486602">
    <property type="component" value="Unassembled WGS sequence"/>
</dbReference>
<dbReference type="InterPro" id="IPR003661">
    <property type="entry name" value="HisK_dim/P_dom"/>
</dbReference>
<dbReference type="SUPFAM" id="SSF52172">
    <property type="entry name" value="CheY-like"/>
    <property type="match status" value="1"/>
</dbReference>
<feature type="domain" description="Response regulatory" evidence="6">
    <location>
        <begin position="9"/>
        <end position="123"/>
    </location>
</feature>
<dbReference type="EC" id="2.7.13.3" evidence="2"/>
<keyword evidence="7" id="KW-0808">Transferase</keyword>
<dbReference type="CDD" id="cd00082">
    <property type="entry name" value="HisKA"/>
    <property type="match status" value="1"/>
</dbReference>
<dbReference type="InterPro" id="IPR003594">
    <property type="entry name" value="HATPase_dom"/>
</dbReference>
<evidence type="ECO:0000313" key="7">
    <source>
        <dbReference type="EMBL" id="NEN25663.1"/>
    </source>
</evidence>
<dbReference type="InterPro" id="IPR036097">
    <property type="entry name" value="HisK_dim/P_sf"/>
</dbReference>
<sequence length="365" mass="41844">MTNPKSKISILYVDDEVHNLSAFKASFRRDHDVHLANSANEAFTLLETISPQIIIADQRMPEVTGVEFFERLHAKNPDPIRILLTAYTSSQTVIEAVNKGQIDKYLVKPWNNDLMQSTLQTGFSMYEARVALRVKNEELRRTNSELNRFVYSVSHDLRAPLMSMLGLINLAKLEKEIDSQVQLFELMEKSVIKMDNYIQTTLDYYRNFKSEISIEAVQVEVLINDIIDSLKSYHPKCKINFIHTGAKELYSDRMRLKICLSNIISNAVKYGRKNSDPYEINIQTNLTEEVYSVDVEDFGIGISEAELPKIYDMFYRSPKNKDSKSTGLGLYLVKEAIHRIKGQVTVDSVLGKGTRFKLTIPNQKK</sequence>
<dbReference type="InterPro" id="IPR004358">
    <property type="entry name" value="Sig_transdc_His_kin-like_C"/>
</dbReference>
<dbReference type="SUPFAM" id="SSF47384">
    <property type="entry name" value="Homodimeric domain of signal transducing histidine kinase"/>
    <property type="match status" value="1"/>
</dbReference>
<evidence type="ECO:0000256" key="1">
    <source>
        <dbReference type="ARBA" id="ARBA00000085"/>
    </source>
</evidence>
<evidence type="ECO:0000313" key="8">
    <source>
        <dbReference type="Proteomes" id="UP000486602"/>
    </source>
</evidence>
<comment type="caution">
    <text evidence="7">The sequence shown here is derived from an EMBL/GenBank/DDBJ whole genome shotgun (WGS) entry which is preliminary data.</text>
</comment>
<dbReference type="InterPro" id="IPR011006">
    <property type="entry name" value="CheY-like_superfamily"/>
</dbReference>
<dbReference type="SMART" id="SM00388">
    <property type="entry name" value="HisKA"/>
    <property type="match status" value="1"/>
</dbReference>
<dbReference type="EMBL" id="JAAGVY010000067">
    <property type="protein sequence ID" value="NEN25663.1"/>
    <property type="molecule type" value="Genomic_DNA"/>
</dbReference>
<dbReference type="PANTHER" id="PTHR43547:SF2">
    <property type="entry name" value="HYBRID SIGNAL TRANSDUCTION HISTIDINE KINASE C"/>
    <property type="match status" value="1"/>
</dbReference>
<dbReference type="PROSITE" id="PS50109">
    <property type="entry name" value="HIS_KIN"/>
    <property type="match status" value="1"/>
</dbReference>
<evidence type="ECO:0000259" key="6">
    <source>
        <dbReference type="PROSITE" id="PS50110"/>
    </source>
</evidence>
<gene>
    <name evidence="7" type="ORF">G3O08_19395</name>
</gene>
<keyword evidence="8" id="KW-1185">Reference proteome</keyword>
<dbReference type="RefSeq" id="WP_163287113.1">
    <property type="nucleotide sequence ID" value="NZ_JAAGVY010000067.1"/>
</dbReference>
<comment type="catalytic activity">
    <reaction evidence="1">
        <text>ATP + protein L-histidine = ADP + protein N-phospho-L-histidine.</text>
        <dbReference type="EC" id="2.7.13.3"/>
    </reaction>
</comment>
<dbReference type="PROSITE" id="PS50110">
    <property type="entry name" value="RESPONSE_REGULATORY"/>
    <property type="match status" value="1"/>
</dbReference>
<dbReference type="Pfam" id="PF00512">
    <property type="entry name" value="HisKA"/>
    <property type="match status" value="1"/>
</dbReference>
<dbReference type="PRINTS" id="PR00344">
    <property type="entry name" value="BCTRLSENSOR"/>
</dbReference>
<dbReference type="SMART" id="SM00387">
    <property type="entry name" value="HATPase_c"/>
    <property type="match status" value="1"/>
</dbReference>
<evidence type="ECO:0000259" key="5">
    <source>
        <dbReference type="PROSITE" id="PS50109"/>
    </source>
</evidence>
<name>A0A7K3WVD3_9FLAO</name>
<dbReference type="SUPFAM" id="SSF55874">
    <property type="entry name" value="ATPase domain of HSP90 chaperone/DNA topoisomerase II/histidine kinase"/>
    <property type="match status" value="1"/>
</dbReference>
<dbReference type="InterPro" id="IPR005467">
    <property type="entry name" value="His_kinase_dom"/>
</dbReference>
<dbReference type="CDD" id="cd00075">
    <property type="entry name" value="HATPase"/>
    <property type="match status" value="1"/>
</dbReference>
<evidence type="ECO:0000256" key="4">
    <source>
        <dbReference type="PROSITE-ProRule" id="PRU00169"/>
    </source>
</evidence>
<feature type="domain" description="Histidine kinase" evidence="5">
    <location>
        <begin position="152"/>
        <end position="364"/>
    </location>
</feature>
<proteinExistence type="predicted"/>
<dbReference type="Pfam" id="PF00072">
    <property type="entry name" value="Response_reg"/>
    <property type="match status" value="1"/>
</dbReference>